<evidence type="ECO:0000256" key="1">
    <source>
        <dbReference type="SAM" id="MobiDB-lite"/>
    </source>
</evidence>
<dbReference type="RefSeq" id="WP_284328759.1">
    <property type="nucleotide sequence ID" value="NZ_BSUN01000001.1"/>
</dbReference>
<evidence type="ECO:0000313" key="2">
    <source>
        <dbReference type="EMBL" id="GMA36784.1"/>
    </source>
</evidence>
<accession>A0ABQ6IGA9</accession>
<gene>
    <name evidence="2" type="ORF">GCM10025876_29880</name>
</gene>
<name>A0ABQ6IGA9_9MICO</name>
<dbReference type="InterPro" id="IPR050563">
    <property type="entry name" value="4-hydroxybenzoyl-CoA_TE"/>
</dbReference>
<organism evidence="2 3">
    <name type="scientific">Demequina litorisediminis</name>
    <dbReference type="NCBI Taxonomy" id="1849022"/>
    <lineage>
        <taxon>Bacteria</taxon>
        <taxon>Bacillati</taxon>
        <taxon>Actinomycetota</taxon>
        <taxon>Actinomycetes</taxon>
        <taxon>Micrococcales</taxon>
        <taxon>Demequinaceae</taxon>
        <taxon>Demequina</taxon>
    </lineage>
</organism>
<dbReference type="CDD" id="cd00586">
    <property type="entry name" value="4HBT"/>
    <property type="match status" value="1"/>
</dbReference>
<reference evidence="3" key="1">
    <citation type="journal article" date="2019" name="Int. J. Syst. Evol. Microbiol.">
        <title>The Global Catalogue of Microorganisms (GCM) 10K type strain sequencing project: providing services to taxonomists for standard genome sequencing and annotation.</title>
        <authorList>
            <consortium name="The Broad Institute Genomics Platform"/>
            <consortium name="The Broad Institute Genome Sequencing Center for Infectious Disease"/>
            <person name="Wu L."/>
            <person name="Ma J."/>
        </authorList>
    </citation>
    <scope>NUCLEOTIDE SEQUENCE [LARGE SCALE GENOMIC DNA]</scope>
    <source>
        <strain evidence="3">NBRC 112299</strain>
    </source>
</reference>
<keyword evidence="3" id="KW-1185">Reference proteome</keyword>
<dbReference type="Pfam" id="PF13279">
    <property type="entry name" value="4HBT_2"/>
    <property type="match status" value="1"/>
</dbReference>
<dbReference type="EMBL" id="BSUN01000001">
    <property type="protein sequence ID" value="GMA36784.1"/>
    <property type="molecule type" value="Genomic_DNA"/>
</dbReference>
<dbReference type="Gene3D" id="3.10.129.10">
    <property type="entry name" value="Hotdog Thioesterase"/>
    <property type="match status" value="1"/>
</dbReference>
<sequence length="166" mass="18353">MSRLHVPISLRWSDIDAYGHVNNAEMLRLLEEARIRVFWADDAGAEESADPEAKTDSPAAVLAGGPGAETHTLIASQQIEYLAPAPFQRRPLDVQAWIGRLGGASLEICYEVRSPRTGEGEQTVYARAATTLVLVDAASGRPRRLSDEQKAAWLPYVDEPVQFRRR</sequence>
<dbReference type="InterPro" id="IPR029069">
    <property type="entry name" value="HotDog_dom_sf"/>
</dbReference>
<comment type="caution">
    <text evidence="2">The sequence shown here is derived from an EMBL/GenBank/DDBJ whole genome shotgun (WGS) entry which is preliminary data.</text>
</comment>
<dbReference type="Proteomes" id="UP001157125">
    <property type="component" value="Unassembled WGS sequence"/>
</dbReference>
<dbReference type="PANTHER" id="PTHR31793">
    <property type="entry name" value="4-HYDROXYBENZOYL-COA THIOESTERASE FAMILY MEMBER"/>
    <property type="match status" value="1"/>
</dbReference>
<evidence type="ECO:0000313" key="3">
    <source>
        <dbReference type="Proteomes" id="UP001157125"/>
    </source>
</evidence>
<protein>
    <submittedName>
        <fullName evidence="2">Thioesterase</fullName>
    </submittedName>
</protein>
<dbReference type="PANTHER" id="PTHR31793:SF24">
    <property type="entry name" value="LONG-CHAIN ACYL-COA THIOESTERASE FADM"/>
    <property type="match status" value="1"/>
</dbReference>
<dbReference type="SUPFAM" id="SSF54637">
    <property type="entry name" value="Thioesterase/thiol ester dehydrase-isomerase"/>
    <property type="match status" value="1"/>
</dbReference>
<proteinExistence type="predicted"/>
<feature type="region of interest" description="Disordered" evidence="1">
    <location>
        <begin position="46"/>
        <end position="65"/>
    </location>
</feature>